<dbReference type="Proteomes" id="UP000280861">
    <property type="component" value="Unassembled WGS sequence"/>
</dbReference>
<dbReference type="RefSeq" id="WP_124091990.1">
    <property type="nucleotide sequence ID" value="NZ_CBCRYA010000030.1"/>
</dbReference>
<dbReference type="AlphaFoldDB" id="A0A3P5XAM3"/>
<keyword evidence="1" id="KW-1133">Transmembrane helix</keyword>
<accession>A0A3P5XAM3</accession>
<keyword evidence="1" id="KW-0472">Membrane</keyword>
<feature type="transmembrane region" description="Helical" evidence="1">
    <location>
        <begin position="21"/>
        <end position="38"/>
    </location>
</feature>
<gene>
    <name evidence="2" type="ORF">PSET11_02068</name>
</gene>
<protein>
    <submittedName>
        <fullName evidence="2">Uncharacterized protein</fullName>
    </submittedName>
</protein>
<evidence type="ECO:0000313" key="3">
    <source>
        <dbReference type="Proteomes" id="UP000280861"/>
    </source>
</evidence>
<proteinExistence type="predicted"/>
<dbReference type="OrthoDB" id="4949621at2"/>
<evidence type="ECO:0000256" key="1">
    <source>
        <dbReference type="SAM" id="Phobius"/>
    </source>
</evidence>
<reference evidence="2 3" key="1">
    <citation type="submission" date="2018-11" db="EMBL/GenBank/DDBJ databases">
        <authorList>
            <person name="Criscuolo A."/>
        </authorList>
    </citation>
    <scope>NUCLEOTIDE SEQUENCE [LARGE SCALE GENOMIC DNA]</scope>
    <source>
        <strain evidence="2">AT11b</strain>
    </source>
</reference>
<organism evidence="2 3">
    <name type="scientific">Arthrobacter ulcerisalmonis</name>
    <dbReference type="NCBI Taxonomy" id="2483813"/>
    <lineage>
        <taxon>Bacteria</taxon>
        <taxon>Bacillati</taxon>
        <taxon>Actinomycetota</taxon>
        <taxon>Actinomycetes</taxon>
        <taxon>Micrococcales</taxon>
        <taxon>Micrococcaceae</taxon>
        <taxon>Arthrobacter</taxon>
    </lineage>
</organism>
<keyword evidence="3" id="KW-1185">Reference proteome</keyword>
<feature type="transmembrane region" description="Helical" evidence="1">
    <location>
        <begin position="44"/>
        <end position="66"/>
    </location>
</feature>
<name>A0A3P5XAM3_9MICC</name>
<evidence type="ECO:0000313" key="2">
    <source>
        <dbReference type="EMBL" id="VDC28329.1"/>
    </source>
</evidence>
<dbReference type="EMBL" id="UXAU01000027">
    <property type="protein sequence ID" value="VDC28329.1"/>
    <property type="molecule type" value="Genomic_DNA"/>
</dbReference>
<sequence length="179" mass="19186">MQEQNLSPAPKGRLEKLQAANVPNSILGVILVFAALRLQEHIGFLLAVAAIIPVVVAASLVFEALLAPSKKRRIAKDAERGLFECAQREQGSAFKRRWAFGDAEAQPGKILFQAKTGVIGSVAGPVASYSEPQIVDDEVRAPWLVYPRGRVVAVSTDQGSIEIAASSSSIKLLIERTAN</sequence>
<keyword evidence="1" id="KW-0812">Transmembrane</keyword>